<dbReference type="Proteomes" id="UP000199180">
    <property type="component" value="Unassembled WGS sequence"/>
</dbReference>
<evidence type="ECO:0000313" key="3">
    <source>
        <dbReference type="EMBL" id="SES92060.1"/>
    </source>
</evidence>
<dbReference type="EMBL" id="FOHO01000002">
    <property type="protein sequence ID" value="SES92060.1"/>
    <property type="molecule type" value="Genomic_DNA"/>
</dbReference>
<evidence type="ECO:0000256" key="1">
    <source>
        <dbReference type="SAM" id="MobiDB-lite"/>
    </source>
</evidence>
<organism evidence="3 4">
    <name type="scientific">Paracoccus homiensis</name>
    <dbReference type="NCBI Taxonomy" id="364199"/>
    <lineage>
        <taxon>Bacteria</taxon>
        <taxon>Pseudomonadati</taxon>
        <taxon>Pseudomonadota</taxon>
        <taxon>Alphaproteobacteria</taxon>
        <taxon>Rhodobacterales</taxon>
        <taxon>Paracoccaceae</taxon>
        <taxon>Paracoccus</taxon>
    </lineage>
</organism>
<dbReference type="RefSeq" id="WP_090732474.1">
    <property type="nucleotide sequence ID" value="NZ_FOHO01000002.1"/>
</dbReference>
<evidence type="ECO:0000256" key="2">
    <source>
        <dbReference type="SAM" id="SignalP"/>
    </source>
</evidence>
<evidence type="ECO:0000313" key="4">
    <source>
        <dbReference type="Proteomes" id="UP000199180"/>
    </source>
</evidence>
<keyword evidence="2" id="KW-0732">Signal</keyword>
<keyword evidence="4" id="KW-1185">Reference proteome</keyword>
<protein>
    <submittedName>
        <fullName evidence="3">Uncharacterized protein</fullName>
    </submittedName>
</protein>
<feature type="region of interest" description="Disordered" evidence="1">
    <location>
        <begin position="15"/>
        <end position="101"/>
    </location>
</feature>
<feature type="chain" id="PRO_5011634837" evidence="2">
    <location>
        <begin position="19"/>
        <end position="101"/>
    </location>
</feature>
<feature type="compositionally biased region" description="Gly residues" evidence="1">
    <location>
        <begin position="53"/>
        <end position="62"/>
    </location>
</feature>
<dbReference type="OrthoDB" id="7284384at2"/>
<dbReference type="AlphaFoldDB" id="A0A1I0AD05"/>
<sequence>MLRHIVLSATLLAGPAFSQEAPATSPDCDAASMAQPASDASPEADRAVEGNTGWSGGTGGSFIGTNSQGSVSHVTWHPPTARGLDLSGTPENWPDPAGGRC</sequence>
<feature type="signal peptide" evidence="2">
    <location>
        <begin position="1"/>
        <end position="18"/>
    </location>
</feature>
<accession>A0A1I0AD05</accession>
<reference evidence="3 4" key="1">
    <citation type="submission" date="2016-10" db="EMBL/GenBank/DDBJ databases">
        <authorList>
            <person name="de Groot N.N."/>
        </authorList>
    </citation>
    <scope>NUCLEOTIDE SEQUENCE [LARGE SCALE GENOMIC DNA]</scope>
    <source>
        <strain evidence="3 4">DSM 17862</strain>
    </source>
</reference>
<proteinExistence type="predicted"/>
<gene>
    <name evidence="3" type="ORF">SAMN04489858_102194</name>
</gene>
<name>A0A1I0AD05_9RHOB</name>